<organism evidence="2 3">
    <name type="scientific">Devosia insulae DS-56</name>
    <dbReference type="NCBI Taxonomy" id="1116389"/>
    <lineage>
        <taxon>Bacteria</taxon>
        <taxon>Pseudomonadati</taxon>
        <taxon>Pseudomonadota</taxon>
        <taxon>Alphaproteobacteria</taxon>
        <taxon>Hyphomicrobiales</taxon>
        <taxon>Devosiaceae</taxon>
        <taxon>Devosia</taxon>
    </lineage>
</organism>
<gene>
    <name evidence="2" type="ORF">VW23_008235</name>
</gene>
<reference evidence="2 3" key="1">
    <citation type="journal article" date="2015" name="Genome Announc.">
        <title>Genome Assemblies of Three Soil-Associated Devosia species: D. insulae, D. limi, and D. soli.</title>
        <authorList>
            <person name="Hassan Y.I."/>
            <person name="Lepp D."/>
            <person name="Zhou T."/>
        </authorList>
    </citation>
    <scope>NUCLEOTIDE SEQUENCE [LARGE SCALE GENOMIC DNA]</scope>
    <source>
        <strain evidence="2 3">DS-56</strain>
    </source>
</reference>
<comment type="caution">
    <text evidence="2">The sequence shown here is derived from an EMBL/GenBank/DDBJ whole genome shotgun (WGS) entry which is preliminary data.</text>
</comment>
<proteinExistence type="predicted"/>
<name>A0A1E5XX01_9HYPH</name>
<dbReference type="EMBL" id="LAJE02000029">
    <property type="protein sequence ID" value="OEO33109.1"/>
    <property type="molecule type" value="Genomic_DNA"/>
</dbReference>
<dbReference type="AlphaFoldDB" id="A0A1E5XX01"/>
<evidence type="ECO:0000313" key="2">
    <source>
        <dbReference type="EMBL" id="OEO33109.1"/>
    </source>
</evidence>
<protein>
    <recommendedName>
        <fullName evidence="4">PepSY domain-containing protein</fullName>
    </recommendedName>
</protein>
<accession>A0A1E5XX01</accession>
<feature type="signal peptide" evidence="1">
    <location>
        <begin position="1"/>
        <end position="21"/>
    </location>
</feature>
<evidence type="ECO:0000256" key="1">
    <source>
        <dbReference type="SAM" id="SignalP"/>
    </source>
</evidence>
<keyword evidence="1" id="KW-0732">Signal</keyword>
<evidence type="ECO:0000313" key="3">
    <source>
        <dbReference type="Proteomes" id="UP000095463"/>
    </source>
</evidence>
<sequence>MVAAGVLTLGLAFGVAAPAVAQECLSKREIQQMIDNGELVQLSQAIAQSGVDGKIISSQARVCMVGGQWEWQVNVMDEYGESKPVSLPAQ</sequence>
<dbReference type="Proteomes" id="UP000095463">
    <property type="component" value="Unassembled WGS sequence"/>
</dbReference>
<evidence type="ECO:0008006" key="4">
    <source>
        <dbReference type="Google" id="ProtNLM"/>
    </source>
</evidence>
<keyword evidence="3" id="KW-1185">Reference proteome</keyword>
<feature type="chain" id="PRO_5009190627" description="PepSY domain-containing protein" evidence="1">
    <location>
        <begin position="22"/>
        <end position="90"/>
    </location>
</feature>